<dbReference type="OMA" id="KNDNMEY"/>
<evidence type="ECO:0000256" key="1">
    <source>
        <dbReference type="SAM" id="MobiDB-lite"/>
    </source>
</evidence>
<sequence>MSSQSISSSDLSISDEMSFIKTDQDRMLQNSNILKHANKDNNNCLKHPNKKAKFYVQQNSNQLFCSKCALNLALQGLKIEETQETQLEIQRKDKINNFQKDLHQALQQCDQKLIHMNDIKNNLIHQWEEQNINCDEFFYVVQKTTNQLRQTYQQKLQNDYTTYQNQVQEQVENIKLLIQQLKQFSIDIFSNHDNIVKKMEMKPFDEIMQKYQKKVDEIRYQQFNSQYQLSLKQLNVDQNQILTYMNKMCYNLLIKNDNMEYNQKTMTSQQNLEFNLSNNQQYFDMFENEEINSPISNINQIQFQSSISQQQFNKFESINSNPVRSNANTPESWKQKLSLRRDNITPNDKISYQNSSRVLEQVSSKKALQKQLIEKYSYKYNEKQKTTTDCEKISEKSYSLLNNNMSCFQIQKFIKEAERGSLEDRELTPKQNAIPVSKSIVYGQVYNNQRKNNSNQKSQQNLIQNYIHKQQYGSVPNLKSPSHIQQQNDLVYLHRQQEGHLRSKSKQIKPQSIEQESKRQFIMNVGINTIQQVQNEDTLKDKIFKELCNHPSEQIYGQILKNHQQKQKNRKATSKENFEWTSQKNRRIGQNINKKQQQ</sequence>
<dbReference type="AlphaFoldDB" id="A0A8S1JZG0"/>
<evidence type="ECO:0000313" key="2">
    <source>
        <dbReference type="EMBL" id="CAD8043558.1"/>
    </source>
</evidence>
<organism evidence="2 3">
    <name type="scientific">Paramecium primaurelia</name>
    <dbReference type="NCBI Taxonomy" id="5886"/>
    <lineage>
        <taxon>Eukaryota</taxon>
        <taxon>Sar</taxon>
        <taxon>Alveolata</taxon>
        <taxon>Ciliophora</taxon>
        <taxon>Intramacronucleata</taxon>
        <taxon>Oligohymenophorea</taxon>
        <taxon>Peniculida</taxon>
        <taxon>Parameciidae</taxon>
        <taxon>Paramecium</taxon>
    </lineage>
</organism>
<gene>
    <name evidence="2" type="ORF">PPRIM_AZ9-3.1.T0050211</name>
</gene>
<proteinExistence type="predicted"/>
<comment type="caution">
    <text evidence="2">The sequence shown here is derived from an EMBL/GenBank/DDBJ whole genome shotgun (WGS) entry which is preliminary data.</text>
</comment>
<reference evidence="2" key="1">
    <citation type="submission" date="2021-01" db="EMBL/GenBank/DDBJ databases">
        <authorList>
            <consortium name="Genoscope - CEA"/>
            <person name="William W."/>
        </authorList>
    </citation>
    <scope>NUCLEOTIDE SEQUENCE</scope>
</reference>
<protein>
    <submittedName>
        <fullName evidence="2">Uncharacterized protein</fullName>
    </submittedName>
</protein>
<feature type="compositionally biased region" description="Polar residues" evidence="1">
    <location>
        <begin position="579"/>
        <end position="598"/>
    </location>
</feature>
<dbReference type="EMBL" id="CAJJDM010000002">
    <property type="protein sequence ID" value="CAD8043558.1"/>
    <property type="molecule type" value="Genomic_DNA"/>
</dbReference>
<keyword evidence="3" id="KW-1185">Reference proteome</keyword>
<name>A0A8S1JZG0_PARPR</name>
<accession>A0A8S1JZG0</accession>
<feature type="region of interest" description="Disordered" evidence="1">
    <location>
        <begin position="565"/>
        <end position="598"/>
    </location>
</feature>
<evidence type="ECO:0000313" key="3">
    <source>
        <dbReference type="Proteomes" id="UP000688137"/>
    </source>
</evidence>
<dbReference type="Proteomes" id="UP000688137">
    <property type="component" value="Unassembled WGS sequence"/>
</dbReference>